<name>A0ABV0WS61_9TELE</name>
<keyword evidence="2" id="KW-1185">Reference proteome</keyword>
<reference evidence="1 2" key="1">
    <citation type="submission" date="2021-06" db="EMBL/GenBank/DDBJ databases">
        <authorList>
            <person name="Palmer J.M."/>
        </authorList>
    </citation>
    <scope>NUCLEOTIDE SEQUENCE [LARGE SCALE GENOMIC DNA]</scope>
    <source>
        <strain evidence="1 2">XR_2019</strain>
        <tissue evidence="1">Muscle</tissue>
    </source>
</reference>
<organism evidence="1 2">
    <name type="scientific">Xenotaenia resolanae</name>
    <dbReference type="NCBI Taxonomy" id="208358"/>
    <lineage>
        <taxon>Eukaryota</taxon>
        <taxon>Metazoa</taxon>
        <taxon>Chordata</taxon>
        <taxon>Craniata</taxon>
        <taxon>Vertebrata</taxon>
        <taxon>Euteleostomi</taxon>
        <taxon>Actinopterygii</taxon>
        <taxon>Neopterygii</taxon>
        <taxon>Teleostei</taxon>
        <taxon>Neoteleostei</taxon>
        <taxon>Acanthomorphata</taxon>
        <taxon>Ovalentaria</taxon>
        <taxon>Atherinomorphae</taxon>
        <taxon>Cyprinodontiformes</taxon>
        <taxon>Goodeidae</taxon>
        <taxon>Xenotaenia</taxon>
    </lineage>
</organism>
<comment type="caution">
    <text evidence="1">The sequence shown here is derived from an EMBL/GenBank/DDBJ whole genome shotgun (WGS) entry which is preliminary data.</text>
</comment>
<accession>A0ABV0WS61</accession>
<dbReference type="Proteomes" id="UP001444071">
    <property type="component" value="Unassembled WGS sequence"/>
</dbReference>
<dbReference type="EMBL" id="JAHRIM010063723">
    <property type="protein sequence ID" value="MEQ2271955.1"/>
    <property type="molecule type" value="Genomic_DNA"/>
</dbReference>
<proteinExistence type="predicted"/>
<evidence type="ECO:0000313" key="2">
    <source>
        <dbReference type="Proteomes" id="UP001444071"/>
    </source>
</evidence>
<protein>
    <submittedName>
        <fullName evidence="1">Uncharacterized protein</fullName>
    </submittedName>
</protein>
<evidence type="ECO:0000313" key="1">
    <source>
        <dbReference type="EMBL" id="MEQ2271955.1"/>
    </source>
</evidence>
<sequence length="115" mass="12652">MFHKMKSEKCGLKFNCAPAVLSPRNKSDTSGIQLGRCLKKCFEPLNISQSTAQSVSQSFSTAYSIVGRGEAGAYLQQSMGERQGTPWTGRQSITGHCSIIYQKLQTYVTTVNLPR</sequence>
<gene>
    <name evidence="1" type="ORF">XENORESO_011850</name>
</gene>